<evidence type="ECO:0000313" key="3">
    <source>
        <dbReference type="EnsemblMetazoa" id="CapteP185473"/>
    </source>
</evidence>
<dbReference type="HOGENOM" id="CLU_038092_1_0_1"/>
<keyword evidence="1" id="KW-0472">Membrane</keyword>
<evidence type="ECO:0000256" key="1">
    <source>
        <dbReference type="SAM" id="Phobius"/>
    </source>
</evidence>
<sequence>MAGERSGNIGKEFTLSIDGLSESCLQRLEIDFKAVSRAPYTELGIGICRIHFQYPHLRGDLWSMEGGSISCIRIMLSSADHTICYEDHTAPSPKVSVSSQGKTLKLLLAFFAIWFIFSLNVSFTVSKSTIPDRSNATQPQTDPQLPVCSTDFLRQFVTDHHRYPDFIQWSPDYNSFSPVTNCRVIPQNISLCLSRKKVDKIVVYGDSQGGRYTNGLINIIKQTTGMSCDVTKRENRDASKTIDLDYFAAGNKTLRSSMTVGQAFGCTGCSGFQAQCKYGKSNLTLDIEYISVEHVTRSYLFLNESSEADTFEKFIFNVYLKKSFPDLSVFFMPMNHIKQKPMEAFVRDFPRTLLPVVKKAKPQKSDFFFIPGTAEFEETRRSQQHKYALWNGFLAVESIRQLNAELFKLLEKEILKKSSKIYSFLDLVDVTLPIPHLSVDGVHFTGQWYSAFWSVFLNVYCENN</sequence>
<evidence type="ECO:0000313" key="2">
    <source>
        <dbReference type="EMBL" id="ELU16511.1"/>
    </source>
</evidence>
<reference evidence="4" key="1">
    <citation type="submission" date="2012-12" db="EMBL/GenBank/DDBJ databases">
        <authorList>
            <person name="Hellsten U."/>
            <person name="Grimwood J."/>
            <person name="Chapman J.A."/>
            <person name="Shapiro H."/>
            <person name="Aerts A."/>
            <person name="Otillar R.P."/>
            <person name="Terry A.Y."/>
            <person name="Boore J.L."/>
            <person name="Simakov O."/>
            <person name="Marletaz F."/>
            <person name="Cho S.-J."/>
            <person name="Edsinger-Gonzales E."/>
            <person name="Havlak P."/>
            <person name="Kuo D.-H."/>
            <person name="Larsson T."/>
            <person name="Lv J."/>
            <person name="Arendt D."/>
            <person name="Savage R."/>
            <person name="Osoegawa K."/>
            <person name="de Jong P."/>
            <person name="Lindberg D.R."/>
            <person name="Seaver E.C."/>
            <person name="Weisblat D.A."/>
            <person name="Putnam N.H."/>
            <person name="Grigoriev I.V."/>
            <person name="Rokhsar D.S."/>
        </authorList>
    </citation>
    <scope>NUCLEOTIDE SEQUENCE</scope>
    <source>
        <strain evidence="4">I ESC-2004</strain>
    </source>
</reference>
<name>R7VJG9_CAPTE</name>
<dbReference type="EMBL" id="AMQN01004294">
    <property type="status" value="NOT_ANNOTATED_CDS"/>
    <property type="molecule type" value="Genomic_DNA"/>
</dbReference>
<dbReference type="OMA" id="HEAMDRT"/>
<dbReference type="EMBL" id="KB293112">
    <property type="protein sequence ID" value="ELU16511.1"/>
    <property type="molecule type" value="Genomic_DNA"/>
</dbReference>
<dbReference type="EnsemblMetazoa" id="CapteT185473">
    <property type="protein sequence ID" value="CapteP185473"/>
    <property type="gene ID" value="CapteG185473"/>
</dbReference>
<gene>
    <name evidence="2" type="ORF">CAPTEDRAFT_185473</name>
</gene>
<keyword evidence="1" id="KW-1133">Transmembrane helix</keyword>
<reference evidence="3" key="3">
    <citation type="submission" date="2015-06" db="UniProtKB">
        <authorList>
            <consortium name="EnsemblMetazoa"/>
        </authorList>
    </citation>
    <scope>IDENTIFICATION</scope>
</reference>
<proteinExistence type="predicted"/>
<protein>
    <submittedName>
        <fullName evidence="2 3">Uncharacterized protein</fullName>
    </submittedName>
</protein>
<accession>R7VJG9</accession>
<feature type="transmembrane region" description="Helical" evidence="1">
    <location>
        <begin position="106"/>
        <end position="125"/>
    </location>
</feature>
<reference evidence="2 4" key="2">
    <citation type="journal article" date="2013" name="Nature">
        <title>Insights into bilaterian evolution from three spiralian genomes.</title>
        <authorList>
            <person name="Simakov O."/>
            <person name="Marletaz F."/>
            <person name="Cho S.J."/>
            <person name="Edsinger-Gonzales E."/>
            <person name="Havlak P."/>
            <person name="Hellsten U."/>
            <person name="Kuo D.H."/>
            <person name="Larsson T."/>
            <person name="Lv J."/>
            <person name="Arendt D."/>
            <person name="Savage R."/>
            <person name="Osoegawa K."/>
            <person name="de Jong P."/>
            <person name="Grimwood J."/>
            <person name="Chapman J.A."/>
            <person name="Shapiro H."/>
            <person name="Aerts A."/>
            <person name="Otillar R.P."/>
            <person name="Terry A.Y."/>
            <person name="Boore J.L."/>
            <person name="Grigoriev I.V."/>
            <person name="Lindberg D.R."/>
            <person name="Seaver E.C."/>
            <person name="Weisblat D.A."/>
            <person name="Putnam N.H."/>
            <person name="Rokhsar D.S."/>
        </authorList>
    </citation>
    <scope>NUCLEOTIDE SEQUENCE</scope>
    <source>
        <strain evidence="2 4">I ESC-2004</strain>
    </source>
</reference>
<keyword evidence="1" id="KW-0812">Transmembrane</keyword>
<keyword evidence="4" id="KW-1185">Reference proteome</keyword>
<organism evidence="2">
    <name type="scientific">Capitella teleta</name>
    <name type="common">Polychaete worm</name>
    <dbReference type="NCBI Taxonomy" id="283909"/>
    <lineage>
        <taxon>Eukaryota</taxon>
        <taxon>Metazoa</taxon>
        <taxon>Spiralia</taxon>
        <taxon>Lophotrochozoa</taxon>
        <taxon>Annelida</taxon>
        <taxon>Polychaeta</taxon>
        <taxon>Sedentaria</taxon>
        <taxon>Scolecida</taxon>
        <taxon>Capitellidae</taxon>
        <taxon>Capitella</taxon>
    </lineage>
</organism>
<dbReference type="AlphaFoldDB" id="R7VJG9"/>
<evidence type="ECO:0000313" key="4">
    <source>
        <dbReference type="Proteomes" id="UP000014760"/>
    </source>
</evidence>
<dbReference type="Proteomes" id="UP000014760">
    <property type="component" value="Unassembled WGS sequence"/>
</dbReference>